<organism evidence="7 8">
    <name type="scientific">Mycetocola reblochoni REB411</name>
    <dbReference type="NCBI Taxonomy" id="1255698"/>
    <lineage>
        <taxon>Bacteria</taxon>
        <taxon>Bacillati</taxon>
        <taxon>Actinomycetota</taxon>
        <taxon>Actinomycetes</taxon>
        <taxon>Micrococcales</taxon>
        <taxon>Microbacteriaceae</taxon>
        <taxon>Mycetocola</taxon>
    </lineage>
</organism>
<dbReference type="Gene3D" id="2.40.10.10">
    <property type="entry name" value="Trypsin-like serine proteases"/>
    <property type="match status" value="2"/>
</dbReference>
<dbReference type="InterPro" id="IPR036034">
    <property type="entry name" value="PDZ_sf"/>
</dbReference>
<dbReference type="Pfam" id="PF13365">
    <property type="entry name" value="Trypsin_2"/>
    <property type="match status" value="1"/>
</dbReference>
<dbReference type="RefSeq" id="WP_087136801.1">
    <property type="nucleotide sequence ID" value="NZ_FUKR01000036.1"/>
</dbReference>
<dbReference type="PANTHER" id="PTHR43343:SF3">
    <property type="entry name" value="PROTEASE DO-LIKE 8, CHLOROPLASTIC"/>
    <property type="match status" value="1"/>
</dbReference>
<keyword evidence="8" id="KW-1185">Reference proteome</keyword>
<feature type="compositionally biased region" description="Low complexity" evidence="4">
    <location>
        <begin position="162"/>
        <end position="176"/>
    </location>
</feature>
<dbReference type="Proteomes" id="UP000196778">
    <property type="component" value="Unassembled WGS sequence"/>
</dbReference>
<dbReference type="PROSITE" id="PS50106">
    <property type="entry name" value="PDZ"/>
    <property type="match status" value="1"/>
</dbReference>
<keyword evidence="5" id="KW-1133">Transmembrane helix</keyword>
<dbReference type="OrthoDB" id="9758917at2"/>
<dbReference type="InterPro" id="IPR009003">
    <property type="entry name" value="Peptidase_S1_PA"/>
</dbReference>
<dbReference type="GO" id="GO:0006508">
    <property type="term" value="P:proteolysis"/>
    <property type="evidence" value="ECO:0007669"/>
    <property type="project" value="UniProtKB-KW"/>
</dbReference>
<dbReference type="PRINTS" id="PR00834">
    <property type="entry name" value="PROTEASES2C"/>
</dbReference>
<name>A0A1R4JA39_9MICO</name>
<evidence type="ECO:0000313" key="7">
    <source>
        <dbReference type="EMBL" id="SJN28573.1"/>
    </source>
</evidence>
<dbReference type="EMBL" id="FUKR01000036">
    <property type="protein sequence ID" value="SJN28573.1"/>
    <property type="molecule type" value="Genomic_DNA"/>
</dbReference>
<keyword evidence="5" id="KW-0472">Membrane</keyword>
<protein>
    <submittedName>
        <fullName evidence="7">Peptidase S1 and S6, chymotrypsin/Hap</fullName>
    </submittedName>
</protein>
<gene>
    <name evidence="7" type="ORF">FM119_06105</name>
</gene>
<dbReference type="AlphaFoldDB" id="A0A1R4JA39"/>
<evidence type="ECO:0000256" key="2">
    <source>
        <dbReference type="ARBA" id="ARBA00022670"/>
    </source>
</evidence>
<dbReference type="InterPro" id="IPR051201">
    <property type="entry name" value="Chloro_Bact_Ser_Proteases"/>
</dbReference>
<feature type="compositionally biased region" description="Low complexity" evidence="4">
    <location>
        <begin position="65"/>
        <end position="95"/>
    </location>
</feature>
<feature type="domain" description="PDZ" evidence="6">
    <location>
        <begin position="487"/>
        <end position="573"/>
    </location>
</feature>
<dbReference type="SMART" id="SM00228">
    <property type="entry name" value="PDZ"/>
    <property type="match status" value="1"/>
</dbReference>
<keyword evidence="2" id="KW-0645">Protease</keyword>
<keyword evidence="3" id="KW-0378">Hydrolase</keyword>
<feature type="region of interest" description="Disordered" evidence="4">
    <location>
        <begin position="373"/>
        <end position="415"/>
    </location>
</feature>
<dbReference type="InterPro" id="IPR001478">
    <property type="entry name" value="PDZ"/>
</dbReference>
<dbReference type="GO" id="GO:0004252">
    <property type="term" value="F:serine-type endopeptidase activity"/>
    <property type="evidence" value="ECO:0007669"/>
    <property type="project" value="InterPro"/>
</dbReference>
<accession>A0A1R4JA39</accession>
<dbReference type="InterPro" id="IPR043504">
    <property type="entry name" value="Peptidase_S1_PA_chymotrypsin"/>
</dbReference>
<evidence type="ECO:0000259" key="6">
    <source>
        <dbReference type="PROSITE" id="PS50106"/>
    </source>
</evidence>
<evidence type="ECO:0000313" key="8">
    <source>
        <dbReference type="Proteomes" id="UP000196778"/>
    </source>
</evidence>
<evidence type="ECO:0000256" key="5">
    <source>
        <dbReference type="SAM" id="Phobius"/>
    </source>
</evidence>
<feature type="compositionally biased region" description="Polar residues" evidence="4">
    <location>
        <begin position="406"/>
        <end position="415"/>
    </location>
</feature>
<dbReference type="Pfam" id="PF13180">
    <property type="entry name" value="PDZ_2"/>
    <property type="match status" value="1"/>
</dbReference>
<keyword evidence="5" id="KW-0812">Transmembrane</keyword>
<reference evidence="8" key="1">
    <citation type="submission" date="2017-02" db="EMBL/GenBank/DDBJ databases">
        <authorList>
            <person name="Dridi B."/>
        </authorList>
    </citation>
    <scope>NUCLEOTIDE SEQUENCE [LARGE SCALE GENOMIC DNA]</scope>
    <source>
        <strain evidence="8">EB411</strain>
    </source>
</reference>
<evidence type="ECO:0000256" key="1">
    <source>
        <dbReference type="ARBA" id="ARBA00010541"/>
    </source>
</evidence>
<dbReference type="SUPFAM" id="SSF50494">
    <property type="entry name" value="Trypsin-like serine proteases"/>
    <property type="match status" value="1"/>
</dbReference>
<feature type="compositionally biased region" description="Polar residues" evidence="4">
    <location>
        <begin position="101"/>
        <end position="110"/>
    </location>
</feature>
<feature type="region of interest" description="Disordered" evidence="4">
    <location>
        <begin position="1"/>
        <end position="176"/>
    </location>
</feature>
<feature type="compositionally biased region" description="Low complexity" evidence="4">
    <location>
        <begin position="1"/>
        <end position="16"/>
    </location>
</feature>
<comment type="similarity">
    <text evidence="1">Belongs to the peptidase S1C family.</text>
</comment>
<evidence type="ECO:0000256" key="4">
    <source>
        <dbReference type="SAM" id="MobiDB-lite"/>
    </source>
</evidence>
<sequence length="587" mass="56472">MTTTPQQPEGTEPDPQNGSTTPGEGTSRAPEADSAAPAPSGGTPDSIDAAQQGTNSDAVRRDEASPSGSASAAADASPVSVTGANAADANAAADAVGTPAETPSGSSDHQPTVPVASGASEQPTAPVPPAAHPAVGAPYNTHAAPAHAGAYGEPAPSPYASDAAADTTTTTTTKRSGKGRLLLAGLAIGALVGGGAGAGVSALIGGATASGGSGSSVQTQNLTVNDTDNVTRATAIAAVASPSVVTLSVQGGSTSSGSSSGGSGSGIVLSEDGYILTNNHVVTLDGQLSDPTIRVTAADGKIYNASIVGTDPVYDLAVVKLEDASGLTPMTFADSDKLNVGDTAVAIGAPLGLAGTVTDGIVSAINRSITVASSAVPDSSSDQDSDSGDGSEGESPFDGWGFNLPGQEQQTQSASQTISLAVVQTDAAINPGNSGGALVNSDGELIGVNVAIASAGSSSSESESSSGSIGVGFAIQANVAKRVADEIIADGAATHGLLGATVSDAANSSTSTTVGAELQEVTSGGAAEKGGLRGGDVITAFNGHPISNGTDLTAQVRALAAGAEASVTYVRNGSEGTADVTLGELDL</sequence>
<dbReference type="SUPFAM" id="SSF50156">
    <property type="entry name" value="PDZ domain-like"/>
    <property type="match status" value="1"/>
</dbReference>
<feature type="compositionally biased region" description="Low complexity" evidence="4">
    <location>
        <begin position="27"/>
        <end position="46"/>
    </location>
</feature>
<proteinExistence type="inferred from homology"/>
<feature type="compositionally biased region" description="Acidic residues" evidence="4">
    <location>
        <begin position="381"/>
        <end position="392"/>
    </location>
</feature>
<feature type="transmembrane region" description="Helical" evidence="5">
    <location>
        <begin position="181"/>
        <end position="204"/>
    </location>
</feature>
<evidence type="ECO:0000256" key="3">
    <source>
        <dbReference type="ARBA" id="ARBA00022801"/>
    </source>
</evidence>
<dbReference type="InterPro" id="IPR001940">
    <property type="entry name" value="Peptidase_S1C"/>
</dbReference>
<dbReference type="PANTHER" id="PTHR43343">
    <property type="entry name" value="PEPTIDASE S12"/>
    <property type="match status" value="1"/>
</dbReference>
<dbReference type="Gene3D" id="2.30.42.10">
    <property type="match status" value="1"/>
</dbReference>